<dbReference type="AlphaFoldDB" id="A0A857L3K8"/>
<gene>
    <name evidence="1" type="ORF">GII30_20085</name>
</gene>
<dbReference type="Gene3D" id="3.40.50.300">
    <property type="entry name" value="P-loop containing nucleotide triphosphate hydrolases"/>
    <property type="match status" value="1"/>
</dbReference>
<proteinExistence type="predicted"/>
<dbReference type="InterPro" id="IPR003593">
    <property type="entry name" value="AAA+_ATPase"/>
</dbReference>
<sequence>MITRAVAAELQRRLAATSAVVLLGPRQIGKTTLARELADGWSGGATYLDLERPADVRRLSDADAYLRGQSPRLVVLDEVQRLPAITEVLRGVIDDNRRAGFRNGQFLLLGSASLDLMKLSSESLAGRISFLELSGVNVDEAASAGIGADERWVRGGFPDALLASDDASLRWRQDLIRSYLERDIPMFAPRIPAETLRRLWTMLAHSSGGQLNASKLAAGLGVTSPTVARYIDLLADLALVRSLPAWHTNVGKRITKAPKVHVRDSGLLHALLDIDSLNTLLGHPSAGASYESFTVECIIDAIGDRWQPYHYRTARGDELDLVLVRGGRPQIAVEVKRSTAPHVSAGFHRAADDLAIDERYVVYPGDDTYPMSGCTVIGLASLVRVLRQRSAAG</sequence>
<dbReference type="Pfam" id="PF13173">
    <property type="entry name" value="AAA_14"/>
    <property type="match status" value="1"/>
</dbReference>
<dbReference type="RefSeq" id="WP_005184752.1">
    <property type="nucleotide sequence ID" value="NZ_CP045804.1"/>
</dbReference>
<dbReference type="PANTHER" id="PTHR43566">
    <property type="entry name" value="CONSERVED PROTEIN"/>
    <property type="match status" value="1"/>
</dbReference>
<protein>
    <submittedName>
        <fullName evidence="1">DUF4143 domain-containing protein</fullName>
    </submittedName>
</protein>
<dbReference type="Pfam" id="PF13635">
    <property type="entry name" value="DUF4143"/>
    <property type="match status" value="1"/>
</dbReference>
<dbReference type="SUPFAM" id="SSF46785">
    <property type="entry name" value="Winged helix' DNA-binding domain"/>
    <property type="match status" value="1"/>
</dbReference>
<dbReference type="InterPro" id="IPR027417">
    <property type="entry name" value="P-loop_NTPase"/>
</dbReference>
<dbReference type="PANTHER" id="PTHR43566:SF2">
    <property type="entry name" value="DUF4143 DOMAIN-CONTAINING PROTEIN"/>
    <property type="match status" value="1"/>
</dbReference>
<evidence type="ECO:0000313" key="1">
    <source>
        <dbReference type="EMBL" id="QHN41158.1"/>
    </source>
</evidence>
<organism evidence="1">
    <name type="scientific">Gordonia amarae</name>
    <dbReference type="NCBI Taxonomy" id="36821"/>
    <lineage>
        <taxon>Bacteria</taxon>
        <taxon>Bacillati</taxon>
        <taxon>Actinomycetota</taxon>
        <taxon>Actinomycetes</taxon>
        <taxon>Mycobacteriales</taxon>
        <taxon>Gordoniaceae</taxon>
        <taxon>Gordonia</taxon>
    </lineage>
</organism>
<dbReference type="InterPro" id="IPR036390">
    <property type="entry name" value="WH_DNA-bd_sf"/>
</dbReference>
<name>A0A857L3K8_9ACTN</name>
<dbReference type="InterPro" id="IPR041682">
    <property type="entry name" value="AAA_14"/>
</dbReference>
<dbReference type="SUPFAM" id="SSF52540">
    <property type="entry name" value="P-loop containing nucleoside triphosphate hydrolases"/>
    <property type="match status" value="1"/>
</dbReference>
<dbReference type="InterPro" id="IPR025420">
    <property type="entry name" value="DUF4143"/>
</dbReference>
<dbReference type="EMBL" id="CP045810">
    <property type="protein sequence ID" value="QHN41158.1"/>
    <property type="molecule type" value="Genomic_DNA"/>
</dbReference>
<reference evidence="1" key="1">
    <citation type="journal article" date="2021" name="Nat. Microbiol.">
        <title>Cocultivation of an ultrasmall environmental parasitic bacterium with lytic ability against bacteria associated with wastewater foams.</title>
        <authorList>
            <person name="Batinovic S."/>
            <person name="Rose J.J.A."/>
            <person name="Ratcliffe J."/>
            <person name="Seviour R.J."/>
            <person name="Petrovski S."/>
        </authorList>
    </citation>
    <scope>NUCLEOTIDE SEQUENCE</scope>
    <source>
        <strain evidence="1">CON44</strain>
    </source>
</reference>
<dbReference type="SMART" id="SM00382">
    <property type="entry name" value="AAA"/>
    <property type="match status" value="1"/>
</dbReference>
<accession>A0A857L3K8</accession>